<proteinExistence type="inferred from homology"/>
<dbReference type="VEuPathDB" id="TriTrypDB:BSAL_15670"/>
<dbReference type="InterPro" id="IPR036338">
    <property type="entry name" value="Aha1"/>
</dbReference>
<sequence>MALVGENDPRWIVADRQDGKNVNAWHWEEKDLTKSTHAALKELFESRTLVEEDGLSLRTKEVTDISGDVTVAQRKGKIMCYFEVKMTIKWGGKVGGDSVDGKLTIPEIEHDNFSDEFEIGVSVTDSNAASSKAEAWIRANGRKAVRSEIKKYFEGLFQQHQVGTLAKNATAPASSSAAKPAAASVAKPTSSPVTTSSAKTINWAMQWRVPIDELFSVLMNEQRAAIYTRAPAKINPQAGGQFEFLGGVISGYYVDVQAPTKITMQWRLSSWASGVFSSVVITLTKDEPAVTRLEFAQAGIPDGETERVQEGWRVNFFDAIKMVFGFGMEYL</sequence>
<dbReference type="InterPro" id="IPR015310">
    <property type="entry name" value="AHSA1-like_N"/>
</dbReference>
<dbReference type="OMA" id="GDCEVNQ"/>
<reference evidence="4" key="1">
    <citation type="submission" date="2015-09" db="EMBL/GenBank/DDBJ databases">
        <authorList>
            <consortium name="Pathogen Informatics"/>
        </authorList>
    </citation>
    <scope>NUCLEOTIDE SEQUENCE [LARGE SCALE GENOMIC DNA]</scope>
    <source>
        <strain evidence="4">Lake Konstanz</strain>
    </source>
</reference>
<gene>
    <name evidence="3" type="ORF">BSAL_15670</name>
</gene>
<accession>A0A0S4JAT2</accession>
<dbReference type="Proteomes" id="UP000051952">
    <property type="component" value="Unassembled WGS sequence"/>
</dbReference>
<protein>
    <recommendedName>
        <fullName evidence="2">Activator of Hsp90 ATPase AHSA1-like N-terminal domain-containing protein</fullName>
    </recommendedName>
</protein>
<dbReference type="GO" id="GO:0005829">
    <property type="term" value="C:cytosol"/>
    <property type="evidence" value="ECO:0007669"/>
    <property type="project" value="TreeGrafter"/>
</dbReference>
<dbReference type="SUPFAM" id="SSF103111">
    <property type="entry name" value="Activator of Hsp90 ATPase, Aha1"/>
    <property type="match status" value="1"/>
</dbReference>
<dbReference type="Pfam" id="PF08327">
    <property type="entry name" value="AHSA1"/>
    <property type="match status" value="1"/>
</dbReference>
<dbReference type="InterPro" id="IPR023393">
    <property type="entry name" value="START-like_dom_sf"/>
</dbReference>
<dbReference type="InterPro" id="IPR013538">
    <property type="entry name" value="ASHA1/2-like_C"/>
</dbReference>
<evidence type="ECO:0000256" key="1">
    <source>
        <dbReference type="ARBA" id="ARBA00006817"/>
    </source>
</evidence>
<dbReference type="Pfam" id="PF09229">
    <property type="entry name" value="Aha1_N"/>
    <property type="match status" value="1"/>
</dbReference>
<dbReference type="GO" id="GO:0001671">
    <property type="term" value="F:ATPase activator activity"/>
    <property type="evidence" value="ECO:0007669"/>
    <property type="project" value="InterPro"/>
</dbReference>
<dbReference type="GO" id="GO:0006457">
    <property type="term" value="P:protein folding"/>
    <property type="evidence" value="ECO:0007669"/>
    <property type="project" value="TreeGrafter"/>
</dbReference>
<dbReference type="Gene3D" id="3.30.530.20">
    <property type="match status" value="1"/>
</dbReference>
<dbReference type="CDD" id="cd08892">
    <property type="entry name" value="SRPBCC_Aha1"/>
    <property type="match status" value="1"/>
</dbReference>
<dbReference type="PANTHER" id="PTHR13009">
    <property type="entry name" value="HEAT SHOCK PROTEIN 90 HSP90 CO-CHAPERONE AHA-1"/>
    <property type="match status" value="1"/>
</dbReference>
<evidence type="ECO:0000313" key="3">
    <source>
        <dbReference type="EMBL" id="CUG88490.1"/>
    </source>
</evidence>
<dbReference type="GO" id="GO:0051087">
    <property type="term" value="F:protein-folding chaperone binding"/>
    <property type="evidence" value="ECO:0007669"/>
    <property type="project" value="InterPro"/>
</dbReference>
<dbReference type="OrthoDB" id="567237at2759"/>
<organism evidence="3 4">
    <name type="scientific">Bodo saltans</name>
    <name type="common">Flagellated protozoan</name>
    <dbReference type="NCBI Taxonomy" id="75058"/>
    <lineage>
        <taxon>Eukaryota</taxon>
        <taxon>Discoba</taxon>
        <taxon>Euglenozoa</taxon>
        <taxon>Kinetoplastea</taxon>
        <taxon>Metakinetoplastina</taxon>
        <taxon>Eubodonida</taxon>
        <taxon>Bodonidae</taxon>
        <taxon>Bodo</taxon>
    </lineage>
</organism>
<dbReference type="Gene3D" id="3.15.10.20">
    <property type="entry name" value="Activator of Hsp90 ATPase Aha1, N-terminal domain"/>
    <property type="match status" value="1"/>
</dbReference>
<evidence type="ECO:0000313" key="4">
    <source>
        <dbReference type="Proteomes" id="UP000051952"/>
    </source>
</evidence>
<dbReference type="PANTHER" id="PTHR13009:SF22">
    <property type="entry name" value="LD43819P"/>
    <property type="match status" value="1"/>
</dbReference>
<comment type="similarity">
    <text evidence="1">Belongs to the AHA1 family.</text>
</comment>
<feature type="domain" description="Activator of Hsp90 ATPase AHSA1-like N-terminal" evidence="2">
    <location>
        <begin position="29"/>
        <end position="164"/>
    </location>
</feature>
<evidence type="ECO:0000259" key="2">
    <source>
        <dbReference type="SMART" id="SM01000"/>
    </source>
</evidence>
<name>A0A0S4JAT2_BODSA</name>
<dbReference type="SUPFAM" id="SSF55961">
    <property type="entry name" value="Bet v1-like"/>
    <property type="match status" value="1"/>
</dbReference>
<dbReference type="SMART" id="SM01000">
    <property type="entry name" value="Aha1_N"/>
    <property type="match status" value="1"/>
</dbReference>
<dbReference type="AlphaFoldDB" id="A0A0S4JAT2"/>
<keyword evidence="4" id="KW-1185">Reference proteome</keyword>
<dbReference type="EMBL" id="CYKH01001646">
    <property type="protein sequence ID" value="CUG88490.1"/>
    <property type="molecule type" value="Genomic_DNA"/>
</dbReference>